<protein>
    <submittedName>
        <fullName evidence="9">Putative copper export protein</fullName>
    </submittedName>
</protein>
<evidence type="ECO:0000313" key="9">
    <source>
        <dbReference type="EMBL" id="SFE44647.1"/>
    </source>
</evidence>
<feature type="region of interest" description="Disordered" evidence="6">
    <location>
        <begin position="402"/>
        <end position="424"/>
    </location>
</feature>
<feature type="domain" description="Copper resistance protein D" evidence="8">
    <location>
        <begin position="226"/>
        <end position="331"/>
    </location>
</feature>
<dbReference type="InterPro" id="IPR008457">
    <property type="entry name" value="Cu-R_CopD_dom"/>
</dbReference>
<evidence type="ECO:0000256" key="6">
    <source>
        <dbReference type="SAM" id="MobiDB-lite"/>
    </source>
</evidence>
<evidence type="ECO:0000256" key="1">
    <source>
        <dbReference type="ARBA" id="ARBA00004651"/>
    </source>
</evidence>
<feature type="transmembrane region" description="Helical" evidence="7">
    <location>
        <begin position="35"/>
        <end position="59"/>
    </location>
</feature>
<dbReference type="PANTHER" id="PTHR34820:SF4">
    <property type="entry name" value="INNER MEMBRANE PROTEIN YEBZ"/>
    <property type="match status" value="1"/>
</dbReference>
<dbReference type="OrthoDB" id="3851286at2"/>
<feature type="transmembrane region" description="Helical" evidence="7">
    <location>
        <begin position="371"/>
        <end position="391"/>
    </location>
</feature>
<keyword evidence="10" id="KW-1185">Reference proteome</keyword>
<feature type="transmembrane region" description="Helical" evidence="7">
    <location>
        <begin position="71"/>
        <end position="90"/>
    </location>
</feature>
<keyword evidence="3 7" id="KW-0812">Transmembrane</keyword>
<organism evidence="9 10">
    <name type="scientific">Actinacidiphila alni</name>
    <dbReference type="NCBI Taxonomy" id="380248"/>
    <lineage>
        <taxon>Bacteria</taxon>
        <taxon>Bacillati</taxon>
        <taxon>Actinomycetota</taxon>
        <taxon>Actinomycetes</taxon>
        <taxon>Kitasatosporales</taxon>
        <taxon>Streptomycetaceae</taxon>
        <taxon>Actinacidiphila</taxon>
    </lineage>
</organism>
<dbReference type="GO" id="GO:0005886">
    <property type="term" value="C:plasma membrane"/>
    <property type="evidence" value="ECO:0007669"/>
    <property type="project" value="UniProtKB-SubCell"/>
</dbReference>
<dbReference type="EMBL" id="FONG01000003">
    <property type="protein sequence ID" value="SFE44647.1"/>
    <property type="molecule type" value="Genomic_DNA"/>
</dbReference>
<feature type="transmembrane region" description="Helical" evidence="7">
    <location>
        <begin position="152"/>
        <end position="168"/>
    </location>
</feature>
<evidence type="ECO:0000256" key="4">
    <source>
        <dbReference type="ARBA" id="ARBA00022989"/>
    </source>
</evidence>
<keyword evidence="4 7" id="KW-1133">Transmembrane helix</keyword>
<evidence type="ECO:0000256" key="7">
    <source>
        <dbReference type="SAM" id="Phobius"/>
    </source>
</evidence>
<dbReference type="STRING" id="380248.SAMN05216251_103131"/>
<dbReference type="AlphaFoldDB" id="A0A1I2ALQ9"/>
<evidence type="ECO:0000313" key="10">
    <source>
        <dbReference type="Proteomes" id="UP000199323"/>
    </source>
</evidence>
<dbReference type="RefSeq" id="WP_093712376.1">
    <property type="nucleotide sequence ID" value="NZ_FONG01000003.1"/>
</dbReference>
<dbReference type="Proteomes" id="UP000199323">
    <property type="component" value="Unassembled WGS sequence"/>
</dbReference>
<evidence type="ECO:0000256" key="2">
    <source>
        <dbReference type="ARBA" id="ARBA00022475"/>
    </source>
</evidence>
<feature type="transmembrane region" description="Helical" evidence="7">
    <location>
        <begin position="270"/>
        <end position="289"/>
    </location>
</feature>
<sequence>MPLPSQLPGHLLLSAPSPAAPSTPLGPFEDSAVAWTTWVTLMGFVGVTALAVIAVGPVARRIGPGALAVTTARLARVAVALGALAVPAILTDLAHSASPDGGYDYGAAWNTLYDGSNSGRLAGLEVTLVAVGAVLLAPLAARRTAAGAARPWLSAAALAAGAVALGTTKFPDAVPDDWGRTTFETVMWMLHLIGGAVWLGGVAGLAALALPGGTADADRGAFWSPVIRRFSAAAMSCVAAITLSGLFLYWEHVDGLSQLVSTMYGRVLGVKILIFGTLLLLGAFNQFWLHPRVEALRAAGDERPLRTLLVREFPVLVGAEAVLGMAVVFVAPFLHGSARNQAFQADAVKHVGASLDALPKLPAKDVSTATWVWGTGETLLVLAVMIAGYWASGVLARRQSAAKASTSRSVRSAAPAPSGSRSGS</sequence>
<keyword evidence="2" id="KW-1003">Cell membrane</keyword>
<accession>A0A1I2ALQ9</accession>
<dbReference type="PANTHER" id="PTHR34820">
    <property type="entry name" value="INNER MEMBRANE PROTEIN YEBZ"/>
    <property type="match status" value="1"/>
</dbReference>
<reference evidence="10" key="1">
    <citation type="submission" date="2016-10" db="EMBL/GenBank/DDBJ databases">
        <authorList>
            <person name="Varghese N."/>
            <person name="Submissions S."/>
        </authorList>
    </citation>
    <scope>NUCLEOTIDE SEQUENCE [LARGE SCALE GENOMIC DNA]</scope>
    <source>
        <strain evidence="10">CGMCC 4.3510</strain>
    </source>
</reference>
<gene>
    <name evidence="9" type="ORF">SAMN05216251_103131</name>
</gene>
<name>A0A1I2ALQ9_9ACTN</name>
<comment type="subcellular location">
    <subcellularLocation>
        <location evidence="1">Cell membrane</location>
        <topology evidence="1">Multi-pass membrane protein</topology>
    </subcellularLocation>
</comment>
<dbReference type="InterPro" id="IPR032694">
    <property type="entry name" value="CopC/D"/>
</dbReference>
<feature type="transmembrane region" description="Helical" evidence="7">
    <location>
        <begin position="313"/>
        <end position="334"/>
    </location>
</feature>
<feature type="transmembrane region" description="Helical" evidence="7">
    <location>
        <begin position="188"/>
        <end position="210"/>
    </location>
</feature>
<feature type="transmembrane region" description="Helical" evidence="7">
    <location>
        <begin position="121"/>
        <end position="140"/>
    </location>
</feature>
<evidence type="ECO:0000259" key="8">
    <source>
        <dbReference type="Pfam" id="PF05425"/>
    </source>
</evidence>
<evidence type="ECO:0000256" key="3">
    <source>
        <dbReference type="ARBA" id="ARBA00022692"/>
    </source>
</evidence>
<feature type="transmembrane region" description="Helical" evidence="7">
    <location>
        <begin position="230"/>
        <end position="250"/>
    </location>
</feature>
<evidence type="ECO:0000256" key="5">
    <source>
        <dbReference type="ARBA" id="ARBA00023136"/>
    </source>
</evidence>
<dbReference type="GO" id="GO:0006825">
    <property type="term" value="P:copper ion transport"/>
    <property type="evidence" value="ECO:0007669"/>
    <property type="project" value="InterPro"/>
</dbReference>
<dbReference type="Pfam" id="PF05425">
    <property type="entry name" value="CopD"/>
    <property type="match status" value="1"/>
</dbReference>
<proteinExistence type="predicted"/>
<keyword evidence="5 7" id="KW-0472">Membrane</keyword>